<reference evidence="7" key="2">
    <citation type="submission" date="2025-09" db="UniProtKB">
        <authorList>
            <consortium name="Ensembl"/>
        </authorList>
    </citation>
    <scope>IDENTIFICATION</scope>
</reference>
<keyword evidence="4" id="KW-0175">Coiled coil</keyword>
<dbReference type="Proteomes" id="UP000261540">
    <property type="component" value="Unplaced"/>
</dbReference>
<evidence type="ECO:0000313" key="7">
    <source>
        <dbReference type="Ensembl" id="ENSPKIP00000031468.1"/>
    </source>
</evidence>
<feature type="domain" description="AIG1-type G" evidence="6">
    <location>
        <begin position="26"/>
        <end position="231"/>
    </location>
</feature>
<evidence type="ECO:0000256" key="1">
    <source>
        <dbReference type="ARBA" id="ARBA00008535"/>
    </source>
</evidence>
<evidence type="ECO:0000256" key="3">
    <source>
        <dbReference type="ARBA" id="ARBA00023134"/>
    </source>
</evidence>
<feature type="region of interest" description="Disordered" evidence="5">
    <location>
        <begin position="1"/>
        <end position="23"/>
    </location>
</feature>
<dbReference type="Pfam" id="PF04548">
    <property type="entry name" value="AIG1"/>
    <property type="match status" value="1"/>
</dbReference>
<evidence type="ECO:0000256" key="2">
    <source>
        <dbReference type="ARBA" id="ARBA00022741"/>
    </source>
</evidence>
<evidence type="ECO:0000313" key="8">
    <source>
        <dbReference type="Proteomes" id="UP000261540"/>
    </source>
</evidence>
<feature type="coiled-coil region" evidence="4">
    <location>
        <begin position="163"/>
        <end position="218"/>
    </location>
</feature>
<dbReference type="InterPro" id="IPR027417">
    <property type="entry name" value="P-loop_NTPase"/>
</dbReference>
<evidence type="ECO:0000256" key="4">
    <source>
        <dbReference type="SAM" id="Coils"/>
    </source>
</evidence>
<dbReference type="PANTHER" id="PTHR10903:SF62">
    <property type="entry name" value="GTPASE IMAP FAMILY MEMBER 4-LIKE-RELATED"/>
    <property type="match status" value="1"/>
</dbReference>
<protein>
    <submittedName>
        <fullName evidence="7">Immune-associated nucleotide-binding protein 9-like</fullName>
    </submittedName>
</protein>
<dbReference type="Ensembl" id="ENSPKIT00000012314.1">
    <property type="protein sequence ID" value="ENSPKIP00000031468.1"/>
    <property type="gene ID" value="ENSPKIG00000011940.1"/>
</dbReference>
<dbReference type="STRING" id="1676925.ENSPKIP00000031468"/>
<feature type="region of interest" description="Disordered" evidence="5">
    <location>
        <begin position="238"/>
        <end position="264"/>
    </location>
</feature>
<dbReference type="InterPro" id="IPR006703">
    <property type="entry name" value="G_AIG1"/>
</dbReference>
<keyword evidence="3" id="KW-0342">GTP-binding</keyword>
<accession>A0A3B3SM94</accession>
<dbReference type="InterPro" id="IPR045058">
    <property type="entry name" value="GIMA/IAN/Toc"/>
</dbReference>
<keyword evidence="8" id="KW-1185">Reference proteome</keyword>
<name>A0A3B3SM94_9TELE</name>
<dbReference type="SUPFAM" id="SSF52540">
    <property type="entry name" value="P-loop containing nucleoside triphosphate hydrolases"/>
    <property type="match status" value="1"/>
</dbReference>
<dbReference type="PANTHER" id="PTHR10903">
    <property type="entry name" value="GTPASE, IMAP FAMILY MEMBER-RELATED"/>
    <property type="match status" value="1"/>
</dbReference>
<dbReference type="Gene3D" id="3.40.50.300">
    <property type="entry name" value="P-loop containing nucleotide triphosphate hydrolases"/>
    <property type="match status" value="2"/>
</dbReference>
<comment type="similarity">
    <text evidence="1">Belongs to the TRAFAC class TrmE-Era-EngA-EngB-Septin-like GTPase superfamily. AIG1/Toc34/Toc159-like paraseptin GTPase family. IAN subfamily.</text>
</comment>
<dbReference type="FunFam" id="3.40.50.300:FF:000366">
    <property type="entry name" value="GTPase, IMAP family member 2"/>
    <property type="match status" value="1"/>
</dbReference>
<dbReference type="GeneTree" id="ENSGT01150000286992"/>
<keyword evidence="2" id="KW-0547">Nucleotide-binding</keyword>
<evidence type="ECO:0000259" key="6">
    <source>
        <dbReference type="PROSITE" id="PS51720"/>
    </source>
</evidence>
<reference evidence="7" key="1">
    <citation type="submission" date="2025-08" db="UniProtKB">
        <authorList>
            <consortium name="Ensembl"/>
        </authorList>
    </citation>
    <scope>IDENTIFICATION</scope>
</reference>
<sequence length="550" mass="58692">MASESALGRRTRSHSFGSRPNMSDAPAEVRIVLLGKTGSGKSSAGNVILGEEKFKVSCVPYDATTDCQTEEGNVNGRKITVTDTPGIFDTGRSEKDLKYSIISCLSECAPGPHAFILVLTVGRYTREEKESVKMILKWFGEEALKHTVVLFTHGDELHKNETIKEFVDKNKDLKELVDKCERRVHVIDSKHWNRKDKNAQSADLLEQLNKMMKEKREAGESQAVQALEELKNQILQQRSSAPDQEPGQGSGRPTRSDGNLDESDYRSNSFQIKQLLMTIENMVKGNEGRCYTNESLQLIAEAIQDEVNKIIQDRMKVFFAEAINIVRRNRDSMTESQKLDNIEAIGHEIYKIIKERNTEIQKEARERIRNKIFKSEVAGAAVGSLLGLMHGVAVGAAVPFVALAGLFTAGVKSILGSRSEEPEVNPRNIAVAGAVEEVAGIAGAAAAVGATAGAAAAAGATAVGTAGAAIGAGAATGVGLVVAGGVYAIAGAVRGGMAGAKAGETCVGTNRAAKEAAEAAGQAGLSTLKGVWDATQKLARSKESPYNKPL</sequence>
<dbReference type="AlphaFoldDB" id="A0A3B3SM94"/>
<dbReference type="GO" id="GO:0005525">
    <property type="term" value="F:GTP binding"/>
    <property type="evidence" value="ECO:0007669"/>
    <property type="project" value="UniProtKB-KW"/>
</dbReference>
<organism evidence="7 8">
    <name type="scientific">Paramormyrops kingsleyae</name>
    <dbReference type="NCBI Taxonomy" id="1676925"/>
    <lineage>
        <taxon>Eukaryota</taxon>
        <taxon>Metazoa</taxon>
        <taxon>Chordata</taxon>
        <taxon>Craniata</taxon>
        <taxon>Vertebrata</taxon>
        <taxon>Euteleostomi</taxon>
        <taxon>Actinopterygii</taxon>
        <taxon>Neopterygii</taxon>
        <taxon>Teleostei</taxon>
        <taxon>Osteoglossocephala</taxon>
        <taxon>Osteoglossomorpha</taxon>
        <taxon>Osteoglossiformes</taxon>
        <taxon>Mormyridae</taxon>
        <taxon>Paramormyrops</taxon>
    </lineage>
</organism>
<proteinExistence type="inferred from homology"/>
<dbReference type="PROSITE" id="PS51720">
    <property type="entry name" value="G_AIG1"/>
    <property type="match status" value="1"/>
</dbReference>
<evidence type="ECO:0000256" key="5">
    <source>
        <dbReference type="SAM" id="MobiDB-lite"/>
    </source>
</evidence>